<evidence type="ECO:0000256" key="19">
    <source>
        <dbReference type="ARBA" id="ARBA00022561"/>
    </source>
</evidence>
<comment type="subunit">
    <text evidence="66">Interacts with capsid protein VP0 and capsid protein VP1 to form heterotrimeric protomers. Five protomers subsequently associate to form pentamers which serve as building blocks for the capsid. Interacts with capsid protein VP4 in the mature capsid. Interacts with protein 2C; this interaction may be important for virion morphogenesis.</text>
</comment>
<dbReference type="FunFam" id="2.60.120.20:FF:000001">
    <property type="entry name" value="Genome polyprotein"/>
    <property type="match status" value="1"/>
</dbReference>
<keyword evidence="55 72" id="KW-1035">Host cytoplasm</keyword>
<keyword evidence="19 72" id="KW-0167">Capsid protein</keyword>
<dbReference type="InterPro" id="IPR009003">
    <property type="entry name" value="Peptidase_S1_PA"/>
</dbReference>
<keyword evidence="56 72" id="KW-1262">Eukaryotic host gene expression shutoff by virus</keyword>
<keyword evidence="52" id="KW-1088">Inhibition of host RIG-I by virus</keyword>
<evidence type="ECO:0000256" key="54">
    <source>
        <dbReference type="ARBA" id="ARBA00023197"/>
    </source>
</evidence>
<evidence type="ECO:0000256" key="65">
    <source>
        <dbReference type="ARBA" id="ARBA00046425"/>
    </source>
</evidence>
<dbReference type="InterPro" id="IPR000199">
    <property type="entry name" value="Peptidase_C3A/C3B_picornavir"/>
</dbReference>
<comment type="function">
    <text evidence="72">Protein 2B: Plays an essential role in the virus replication cycle by acting as a viroporin. Creates a pore in the host reticulum endoplasmic and as a consequence releases Ca2+ in the cytoplasm of infected cell. In turn, high levels of cytoplasmic calcium may trigger membrane trafficking and transport of viral ER-associated proteins to viroplasms, sites of viral genome replication.</text>
</comment>
<evidence type="ECO:0000256" key="58">
    <source>
        <dbReference type="ARBA" id="ARBA00023280"/>
    </source>
</evidence>
<dbReference type="InterPro" id="IPR014838">
    <property type="entry name" value="P3A"/>
</dbReference>
<evidence type="ECO:0000256" key="10">
    <source>
        <dbReference type="ARBA" id="ARBA00011647"/>
    </source>
</evidence>
<evidence type="ECO:0000256" key="67">
    <source>
        <dbReference type="ARBA" id="ARBA00046779"/>
    </source>
</evidence>
<evidence type="ECO:0000256" key="12">
    <source>
        <dbReference type="ARBA" id="ARBA00022448"/>
    </source>
</evidence>
<keyword evidence="57 72" id="KW-1172">Pore-mediated penetration of viral genome into host cell</keyword>
<evidence type="ECO:0000256" key="24">
    <source>
        <dbReference type="ARBA" id="ARBA00022670"/>
    </source>
</evidence>
<proteinExistence type="inferred from homology"/>
<keyword evidence="43 72" id="KW-0946">Virion</keyword>
<keyword evidence="44 72" id="KW-1043">Host membrane</keyword>
<dbReference type="InterPro" id="IPR001205">
    <property type="entry name" value="RNA-dir_pol_C"/>
</dbReference>
<keyword evidence="16 72" id="KW-0191">Covalent protein-RNA linkage</keyword>
<evidence type="ECO:0000256" key="47">
    <source>
        <dbReference type="ARBA" id="ARBA00022953"/>
    </source>
</evidence>
<dbReference type="MEROPS" id="C03.007"/>
<protein>
    <recommendedName>
        <fullName evidence="72">Genome polyprotein</fullName>
    </recommendedName>
    <component>
        <recommendedName>
            <fullName evidence="72">P3</fullName>
        </recommendedName>
    </component>
    <component>
        <recommendedName>
            <fullName evidence="72">Protein 3AB</fullName>
        </recommendedName>
    </component>
    <component>
        <recommendedName>
            <fullName evidence="72">P2</fullName>
        </recommendedName>
    </component>
    <component>
        <recommendedName>
            <fullName evidence="72">P1</fullName>
        </recommendedName>
    </component>
    <component>
        <recommendedName>
            <fullName evidence="72">Capsid protein VP0</fullName>
        </recommendedName>
        <alternativeName>
            <fullName evidence="72">VP4-VP2</fullName>
        </alternativeName>
    </component>
    <component>
        <recommendedName>
            <fullName evidence="72">Capsid protein VP4</fullName>
        </recommendedName>
        <alternativeName>
            <fullName evidence="72">P1A</fullName>
        </alternativeName>
        <alternativeName>
            <fullName evidence="72">Virion protein 4</fullName>
        </alternativeName>
    </component>
    <component>
        <recommendedName>
            <fullName evidence="72">Capsid protein VP2</fullName>
        </recommendedName>
        <alternativeName>
            <fullName evidence="72">P1B</fullName>
        </alternativeName>
        <alternativeName>
            <fullName evidence="72">Virion protein 2</fullName>
        </alternativeName>
    </component>
    <component>
        <recommendedName>
            <fullName evidence="72">Capsid protein VP3</fullName>
        </recommendedName>
        <alternativeName>
            <fullName evidence="72">P1C</fullName>
        </alternativeName>
        <alternativeName>
            <fullName evidence="72">Virion protein 3</fullName>
        </alternativeName>
    </component>
    <component>
        <recommendedName>
            <fullName evidence="72">Capsid protein VP1</fullName>
        </recommendedName>
        <alternativeName>
            <fullName evidence="72">P1D</fullName>
        </alternativeName>
        <alternativeName>
            <fullName evidence="72">Virion protein 1</fullName>
        </alternativeName>
    </component>
    <component>
        <recommendedName>
            <fullName evidence="72">Protease 2A</fullName>
            <shortName evidence="72">P2A</shortName>
            <ecNumber evidence="72">3.4.22.29</ecNumber>
        </recommendedName>
        <alternativeName>
            <fullName evidence="72">Picornain 2A</fullName>
        </alternativeName>
        <alternativeName>
            <fullName evidence="72">Protein 2A</fullName>
        </alternativeName>
    </component>
    <component>
        <recommendedName>
            <fullName evidence="72">Protein 2B</fullName>
            <shortName evidence="72">P2B</shortName>
        </recommendedName>
    </component>
    <component>
        <recommendedName>
            <fullName evidence="72">Protein 2C</fullName>
            <shortName evidence="72">P2C</shortName>
            <ecNumber evidence="72">3.6.1.15</ecNumber>
        </recommendedName>
    </component>
    <component>
        <recommendedName>
            <fullName evidence="72">Protein 3A</fullName>
            <shortName evidence="72">P3A</shortName>
        </recommendedName>
    </component>
    <component>
        <recommendedName>
            <fullName evidence="72">Viral protein genome-linked</fullName>
            <shortName evidence="72">VPg</shortName>
        </recommendedName>
        <alternativeName>
            <fullName evidence="72">Protein 3B</fullName>
            <shortName evidence="72">P3B</shortName>
        </alternativeName>
    </component>
    <component>
        <recommendedName>
            <fullName evidence="72">Protein 3CD</fullName>
            <ecNumber evidence="72">3.4.22.28</ecNumber>
        </recommendedName>
    </component>
    <component>
        <recommendedName>
            <fullName evidence="72">Protease 3C</fullName>
            <shortName evidence="72">P3C</shortName>
        </recommendedName>
    </component>
    <component>
        <recommendedName>
            <fullName evidence="72">RNA-directed RNA polymerase</fullName>
            <shortName evidence="72">RdRp</shortName>
            <ecNumber evidence="72">2.7.7.48</ecNumber>
        </recommendedName>
        <alternativeName>
            <fullName evidence="72">3D polymerase</fullName>
            <shortName evidence="72">3Dpol</shortName>
        </alternativeName>
        <alternativeName>
            <fullName evidence="72">Protein 3D</fullName>
            <shortName evidence="72">3D</shortName>
        </alternativeName>
    </component>
</protein>
<evidence type="ECO:0000256" key="2">
    <source>
        <dbReference type="ARBA" id="ARBA00004147"/>
    </source>
</evidence>
<evidence type="ECO:0000256" key="62">
    <source>
        <dbReference type="ARBA" id="ARBA00024513"/>
    </source>
</evidence>
<comment type="function">
    <text evidence="72">Protein 2C: Induces and associates with structural rearrangements of intracellular membranes. Displays RNA-binding, nucleotide binding and NTPase activities. May play a role in virion morphogenesis and viral RNA encapsidation by interacting with the capsid protein VP3.</text>
</comment>
<dbReference type="GO" id="GO:0008270">
    <property type="term" value="F:zinc ion binding"/>
    <property type="evidence" value="ECO:0007669"/>
    <property type="project" value="UniProtKB-KW"/>
</dbReference>
<evidence type="ECO:0000256" key="66">
    <source>
        <dbReference type="ARBA" id="ARBA00046709"/>
    </source>
</evidence>
<comment type="subcellular location">
    <subcellularLocation>
        <location evidence="3">Host cytoplasmic vesicle membrane</location>
        <topology evidence="3">Peripheral membrane protein</topology>
        <orientation evidence="3">Cytoplasmic side</orientation>
    </subcellularLocation>
    <subcellularLocation>
        <location evidence="2">Host nucleus</location>
    </subcellularLocation>
    <subcellularLocation>
        <location evidence="4">Virion</location>
    </subcellularLocation>
</comment>
<organism evidence="76 77">
    <name type="scientific">rhinovirus A8</name>
    <dbReference type="NCBI Taxonomy" id="185890"/>
    <lineage>
        <taxon>Viruses</taxon>
        <taxon>Riboviria</taxon>
        <taxon>Orthornavirae</taxon>
        <taxon>Pisuviricota</taxon>
        <taxon>Pisoniviricetes</taxon>
        <taxon>Picornavirales</taxon>
        <taxon>Picornaviridae</taxon>
        <taxon>Ensavirinae</taxon>
        <taxon>Enterovirus</taxon>
        <taxon>Enterovirus alpharhino</taxon>
        <taxon>Rhinovirus A</taxon>
    </lineage>
</organism>
<evidence type="ECO:0000256" key="28">
    <source>
        <dbReference type="ARBA" id="ARBA00022706"/>
    </source>
</evidence>
<evidence type="ECO:0000256" key="6">
    <source>
        <dbReference type="ARBA" id="ARBA00011124"/>
    </source>
</evidence>
<keyword evidence="15 72" id="KW-1036">Host cytoplasmic vesicle</keyword>
<dbReference type="Proteomes" id="UP000108416">
    <property type="component" value="Segment"/>
</dbReference>
<dbReference type="InterPro" id="IPR007094">
    <property type="entry name" value="RNA-dir_pol_PSvirus"/>
</dbReference>
<dbReference type="Pfam" id="PF00947">
    <property type="entry name" value="Pico_P2A"/>
    <property type="match status" value="1"/>
</dbReference>
<dbReference type="GO" id="GO:0005524">
    <property type="term" value="F:ATP binding"/>
    <property type="evidence" value="ECO:0007669"/>
    <property type="project" value="UniProtKB-KW"/>
</dbReference>
<keyword evidence="20" id="KW-1048">Host nucleus</keyword>
<evidence type="ECO:0000256" key="30">
    <source>
        <dbReference type="ARBA" id="ARBA00022723"/>
    </source>
</evidence>
<comment type="subunit">
    <text evidence="67">Homohexamer; forms a hexameric ring structure with 6-fold symmetry characteristic of AAA+ ATPases. Interacts (via N-terminus) with host RTN3 (via reticulon domain); this interaction is important for viral replication. Interacts with capsid protein VP3; this interaction may be important for virion morphogenesis.</text>
</comment>
<keyword evidence="32 72" id="KW-0547">Nucleotide-binding</keyword>
<keyword evidence="37" id="KW-0788">Thiol protease</keyword>
<keyword evidence="24 72" id="KW-0645">Protease</keyword>
<comment type="catalytic activity">
    <reaction evidence="62 72">
        <text>Selective cleavage of Tyr-|-Gly bond in the picornavirus polyprotein.</text>
        <dbReference type="EC" id="3.4.22.29"/>
    </reaction>
</comment>
<name>B9V434_9ENTO</name>
<dbReference type="PROSITE" id="PS50507">
    <property type="entry name" value="RDRP_SSRNA_POS"/>
    <property type="match status" value="1"/>
</dbReference>
<keyword evidence="47 72" id="KW-0693">Viral RNA replication</keyword>
<keyword evidence="49 72" id="KW-1182">Viral ion channel</keyword>
<dbReference type="SUPFAM" id="SSF88633">
    <property type="entry name" value="Positive stranded ssRNA viruses"/>
    <property type="match status" value="2"/>
</dbReference>
<evidence type="ECO:0000256" key="9">
    <source>
        <dbReference type="ARBA" id="ARBA00011474"/>
    </source>
</evidence>
<dbReference type="InterPro" id="IPR014759">
    <property type="entry name" value="Helicase_SF3_ssRNA_vir"/>
</dbReference>
<comment type="function">
    <text evidence="72">Viral protein genome-linked: acts as a primer for viral RNA replication and remains covalently bound to viral genomic RNA. VPg is uridylylated prior to priming replication into VPg-pUpU. The oriI viral genomic sequence may act as a template for this. The VPg-pUpU is then used as primer on the genomic RNA poly(A) by the RNA-dependent RNA polymerase to replicate the viral genome.</text>
</comment>
<dbReference type="GO" id="GO:0017111">
    <property type="term" value="F:ribonucleoside triphosphate phosphatase activity"/>
    <property type="evidence" value="ECO:0007669"/>
    <property type="project" value="UniProtKB-EC"/>
</dbReference>
<keyword evidence="42" id="KW-0460">Magnesium</keyword>
<evidence type="ECO:0000256" key="35">
    <source>
        <dbReference type="ARBA" id="ARBA00022804"/>
    </source>
</evidence>
<evidence type="ECO:0000259" key="74">
    <source>
        <dbReference type="PROSITE" id="PS51218"/>
    </source>
</evidence>
<comment type="subunit">
    <text evidence="7">Interacts with capsid protein VP1 and capsid protein VP3 in the mature capsid.</text>
</comment>
<evidence type="ECO:0000256" key="57">
    <source>
        <dbReference type="ARBA" id="ARBA00023255"/>
    </source>
</evidence>
<comment type="subunit">
    <text evidence="65">Homodimer. Interacts with host GBF1. Interacts (via GOLD domain) with host ACBD3 (via GOLD domain); this interaction allows the formation of a viral protein 3A/ACBD3 heterotetramer with a 2:2 stoichiometry, which will stimulate the recruitment of host PI4KB in order to synthesize PI4P at the viral RNA replication sites.</text>
</comment>
<comment type="function">
    <text evidence="72">Protease 3C: Major viral protease that mediates proteolytic processing of the polyprotein. Cleaves host EIF5B, contributing to host translation shutoff. Cleaves also host PABPC1, contributing to host translation shutoff.</text>
</comment>
<dbReference type="InterPro" id="IPR059138">
    <property type="entry name" value="Pico_VP1"/>
</dbReference>
<dbReference type="GO" id="GO:0006260">
    <property type="term" value="P:DNA replication"/>
    <property type="evidence" value="ECO:0007669"/>
    <property type="project" value="UniProtKB-KW"/>
</dbReference>
<dbReference type="InterPro" id="IPR027417">
    <property type="entry name" value="P-loop_NTPase"/>
</dbReference>
<comment type="function">
    <text evidence="72">Capsid protein VP1: Forms an icosahedral capsid of pseudo T=3 symmetry with capsid proteins VP2 and VP3. The capsid is 300 Angstroms in diameter, composed of 60 copies of each capsid protein and enclosing the viral positive strand RNA genome. Capsid protein VP1 mainly forms the vertices of the capsid. Capsid protein VP1 interacts with host cell receptor to provide virion attachment to target host cells. This attachment induces virion internalization. Tyrosine kinases are probably involved in the entry process. After binding to its receptor, the capsid undergoes conformational changes. Capsid protein VP1 N-terminus (that contains an amphipathic alpha-helix) and capsid protein VP4 are externalized. Together, they shape a pore in the host membrane through which viral genome is translocated to host cell cytoplasm. After genome has been released, the channel shrinks.</text>
</comment>
<keyword evidence="12 72" id="KW-0813">Transport</keyword>
<keyword evidence="14 72" id="KW-0696">RNA-directed RNA polymerase</keyword>
<dbReference type="GO" id="GO:0006508">
    <property type="term" value="P:proteolysis"/>
    <property type="evidence" value="ECO:0007669"/>
    <property type="project" value="UniProtKB-KW"/>
</dbReference>
<keyword evidence="34 72" id="KW-0378">Hydrolase</keyword>
<evidence type="ECO:0000256" key="26">
    <source>
        <dbReference type="ARBA" id="ARBA00022695"/>
    </source>
</evidence>
<evidence type="ECO:0000256" key="44">
    <source>
        <dbReference type="ARBA" id="ARBA00022870"/>
    </source>
</evidence>
<comment type="function">
    <text evidence="71">Cysteine protease that cleaves viral polyprotein and specific host proteins. It is responsible for the autocatalytic cleavage between the P1 and P2 regions, which is the first cleavage occurring in the polyprotein. Also cleaves the host translation initiation factor EIF4G1, in order to shut down the capped cellular mRNA translation. Inhibits the host nucleus-cytoplasm protein and RNA trafficking by cleaving host members of the nuclear pores. Counteracts stress granule formation probably by antagonizing its assembly or promoting its dissassembly.</text>
</comment>
<evidence type="ECO:0000256" key="27">
    <source>
        <dbReference type="ARBA" id="ARBA00022705"/>
    </source>
</evidence>
<evidence type="ECO:0000256" key="70">
    <source>
        <dbReference type="ARBA" id="ARBA00054285"/>
    </source>
</evidence>
<dbReference type="GO" id="GO:0075509">
    <property type="term" value="P:endocytosis involved in viral entry into host cell"/>
    <property type="evidence" value="ECO:0007669"/>
    <property type="project" value="UniProtKB-KW"/>
</dbReference>
<evidence type="ECO:0000256" key="50">
    <source>
        <dbReference type="ARBA" id="ARBA00023050"/>
    </source>
</evidence>
<comment type="function">
    <text evidence="72">Capsid protein VP4: Lies on the inner surface of the capsid shell. After binding to the host receptor, the capsid undergoes conformational changes. Capsid protein VP4 is released, Capsid protein VP1 N-terminus is externalized, and together, they shape a pore in the host membrane through which the viral genome is translocated into the host cell cytoplasm.</text>
</comment>
<evidence type="ECO:0000256" key="14">
    <source>
        <dbReference type="ARBA" id="ARBA00022484"/>
    </source>
</evidence>
<dbReference type="GO" id="GO:0034220">
    <property type="term" value="P:monoatomic ion transmembrane transport"/>
    <property type="evidence" value="ECO:0007669"/>
    <property type="project" value="UniProtKB-KW"/>
</dbReference>
<evidence type="ECO:0000256" key="46">
    <source>
        <dbReference type="ARBA" id="ARBA00022890"/>
    </source>
</evidence>
<evidence type="ECO:0000313" key="76">
    <source>
        <dbReference type="EMBL" id="ACK37369.1"/>
    </source>
</evidence>
<dbReference type="InterPro" id="IPR000605">
    <property type="entry name" value="Helicase_SF3_ssDNA/RNA_vir"/>
</dbReference>
<keyword evidence="61 72" id="KW-0407">Ion channel</keyword>
<keyword evidence="58 72" id="KW-0899">Viral immunoevasion</keyword>
<keyword evidence="41 72" id="KW-0067">ATP-binding</keyword>
<comment type="function">
    <text evidence="63">Localizes the viral replication complex to the surface of membranous vesicles. It inhibits host cell endoplasmic reticulum-to-Golgi apparatus transport and causes the disassembly of the Golgi complex, possibly through GBF1 interaction. This would result in depletion of MHC, trail receptors and IFN receptors at the host cell surface. Plays an essential role in viral RNA replication by recruiting ACBD3 and PI4KB at the viral replication sites, thereby allowing the formation of the rearranged membranous structures where viral replication takes place.</text>
</comment>
<keyword evidence="25 72" id="KW-0808">Transferase</keyword>
<keyword evidence="13 72" id="KW-1113">Inhibition of host RLR pathway by virus</keyword>
<evidence type="ECO:0000256" key="59">
    <source>
        <dbReference type="ARBA" id="ARBA00023288"/>
    </source>
</evidence>
<dbReference type="GO" id="GO:0006351">
    <property type="term" value="P:DNA-templated transcription"/>
    <property type="evidence" value="ECO:0007669"/>
    <property type="project" value="InterPro"/>
</dbReference>
<keyword evidence="40" id="KW-0862">Zinc</keyword>
<evidence type="ECO:0000256" key="5">
    <source>
        <dbReference type="ARBA" id="ARBA00008303"/>
    </source>
</evidence>
<dbReference type="CDD" id="cd00205">
    <property type="entry name" value="rhv_like"/>
    <property type="match status" value="3"/>
</dbReference>
<keyword evidence="29 72" id="KW-0519">Myristate</keyword>
<dbReference type="SUPFAM" id="SSF50494">
    <property type="entry name" value="Trypsin-like serine proteases"/>
    <property type="match status" value="2"/>
</dbReference>
<dbReference type="Pfam" id="PF02226">
    <property type="entry name" value="Pico_P1A"/>
    <property type="match status" value="1"/>
</dbReference>
<comment type="function">
    <text evidence="72">Protein 3AB: Localizes the viral replication complex to the surface of membranous vesicles. Together with protein 3CD binds the Cis-Active RNA Element (CRE) which is involved in RNA synthesis initiation. Acts as a cofactor to stimulate the activity of 3D polymerase, maybe through a nucleid acid chaperone activity.</text>
</comment>
<comment type="function">
    <text evidence="70">Acts as a primer for viral RNA replication and remains covalently bound to viral genomic RNA. VPg is uridylylated prior to priming replication into VPg-pUpU. The oriI viral genomic sequence may act as a template for this. The VPg-pUpU is then used as primer on the genomic RNA poly(A) by the RNA-dependent RNA polymerase to replicate the viral genome. During genome replication, the VPg-RNA linkage is removed by the host TDP2, thereby accelerating replication. During the late stage of the replication cycle, host TDP2 is excluded from sites of viral RNA synthesis and encapsidation, allowing for the generation of progeny virions.</text>
</comment>
<keyword evidence="17" id="KW-0597">Phosphoprotein</keyword>
<evidence type="ECO:0000256" key="69">
    <source>
        <dbReference type="ARBA" id="ARBA00049974"/>
    </source>
</evidence>
<comment type="function">
    <text evidence="72">Capsid protein VP2: Forms an icosahedral capsid of pseudo T=3 symmetry with capsid proteins VP2 and VP3. The capsid is 300 Angstroms in diameter, composed of 60 copies of each capsid protein and enclosing the viral positive strand RNA genome.</text>
</comment>
<evidence type="ECO:0000256" key="64">
    <source>
        <dbReference type="ARBA" id="ARBA00045489"/>
    </source>
</evidence>
<reference evidence="76 77" key="1">
    <citation type="journal article" date="2009" name="Science">
        <title>Sequencing and analyses of all known human rhinovirus genomes reveal structure and evolution.</title>
        <authorList>
            <person name="Palmenberg A.C."/>
            <person name="Spiro D."/>
            <person name="Kuzmickas R."/>
            <person name="Wang S."/>
            <person name="Djikeng A."/>
            <person name="Rathe J.A."/>
            <person name="Fraser-Liggett C.M."/>
            <person name="Liggett S.B."/>
        </authorList>
    </citation>
    <scope>NUCLEOTIDE SEQUENCE [LARGE SCALE GENOMIC DNA]</scope>
    <source>
        <strain evidence="76">ATCC VR-1118</strain>
    </source>
</reference>
<dbReference type="SUPFAM" id="SSF56672">
    <property type="entry name" value="DNA/RNA polymerases"/>
    <property type="match status" value="1"/>
</dbReference>
<evidence type="ECO:0000256" key="34">
    <source>
        <dbReference type="ARBA" id="ARBA00022801"/>
    </source>
</evidence>
<dbReference type="InterPro" id="IPR036203">
    <property type="entry name" value="P3A_soluble_dom"/>
</dbReference>
<comment type="function">
    <text evidence="72">Protease 2A: Cysteine protease that cleaves viral polyprotein and specific host proteins.</text>
</comment>
<comment type="function">
    <text evidence="72">Capsid protein VP3: Forms an icosahedral capsid of pseudo T=3 symmetry with capsid proteins VP2 and VP3. The capsid is 300 Angstroms in diameter, composed of 60 copies of each capsid protein and enclosing the viral positive strand RNA genome.</text>
</comment>
<dbReference type="Gene3D" id="6.10.20.20">
    <property type="entry name" value="Poliovirus 3A protein-like"/>
    <property type="match status" value="1"/>
</dbReference>
<dbReference type="GO" id="GO:0044694">
    <property type="term" value="P:symbiont genome entry into host cell via pore formation in plasma membrane"/>
    <property type="evidence" value="ECO:0007669"/>
    <property type="project" value="UniProtKB-KW"/>
</dbReference>
<evidence type="ECO:0000256" key="11">
    <source>
        <dbReference type="ARBA" id="ARBA00011876"/>
    </source>
</evidence>
<comment type="subunit">
    <text evidence="11">Interacts with protein 3AB and with RNA-directed RNA polymerase.</text>
</comment>
<dbReference type="GO" id="GO:0039520">
    <property type="term" value="P:symbiont-mediated activation of host autophagy"/>
    <property type="evidence" value="ECO:0007669"/>
    <property type="project" value="UniProtKB-KW"/>
</dbReference>
<evidence type="ECO:0000256" key="20">
    <source>
        <dbReference type="ARBA" id="ARBA00022562"/>
    </source>
</evidence>
<comment type="catalytic activity">
    <reaction evidence="68 72">
        <text>a ribonucleoside 5'-triphosphate + H2O = a ribonucleoside 5'-diphosphate + phosphate + H(+)</text>
        <dbReference type="Rhea" id="RHEA:23680"/>
        <dbReference type="ChEBI" id="CHEBI:15377"/>
        <dbReference type="ChEBI" id="CHEBI:15378"/>
        <dbReference type="ChEBI" id="CHEBI:43474"/>
        <dbReference type="ChEBI" id="CHEBI:57930"/>
        <dbReference type="ChEBI" id="CHEBI:61557"/>
        <dbReference type="EC" id="3.6.1.15"/>
    </reaction>
</comment>
<evidence type="ECO:0000256" key="13">
    <source>
        <dbReference type="ARBA" id="ARBA00022482"/>
    </source>
</evidence>
<evidence type="ECO:0000256" key="60">
    <source>
        <dbReference type="ARBA" id="ARBA00023296"/>
    </source>
</evidence>
<dbReference type="FunFam" id="2.60.120.20:FF:000002">
    <property type="entry name" value="Genome polyprotein"/>
    <property type="match status" value="1"/>
</dbReference>
<dbReference type="EC" id="2.7.7.48" evidence="72"/>
<evidence type="ECO:0000256" key="21">
    <source>
        <dbReference type="ARBA" id="ARBA00022581"/>
    </source>
</evidence>
<comment type="function">
    <text evidence="72">Capsid protein VP0: Component of immature procapsids, which is cleaved into capsid proteins VP4 and VP2 after maturation. Allows the capsid to remain inactive before the maturation step.</text>
</comment>
<comment type="function">
    <text evidence="72">Protein 3A: Localizes the viral replication complex to the surface of membranous vesicles. It inhibits host cell endoplasmic reticulum-to-Golgi apparatus transport and causes the disassembly of the Golgi complex, possibly through GBF1 interaction. This would result in depletion of MHC, trail receptors and IFN receptors at the host cell surface.</text>
</comment>
<keyword evidence="60 72" id="KW-1160">Virus entry into host cell</keyword>
<dbReference type="GO" id="GO:0039540">
    <property type="term" value="P:symbiont-mediated suppression of host cytoplasmic pattern recognition receptor signaling pathway via inhibition of RIG-I activity"/>
    <property type="evidence" value="ECO:0007669"/>
    <property type="project" value="UniProtKB-KW"/>
</dbReference>
<keyword evidence="31 72" id="KW-0677">Repeat</keyword>
<keyword evidence="22 72" id="KW-1162">Viral penetration into host cytoplasm</keyword>
<evidence type="ECO:0000256" key="40">
    <source>
        <dbReference type="ARBA" id="ARBA00022833"/>
    </source>
</evidence>
<feature type="domain" description="SF3 helicase" evidence="74">
    <location>
        <begin position="1187"/>
        <end position="1346"/>
    </location>
</feature>
<accession>B9V434</accession>
<dbReference type="Gene3D" id="1.20.960.20">
    <property type="match status" value="1"/>
</dbReference>
<dbReference type="EMBL" id="FJ445113">
    <property type="protein sequence ID" value="ACK37369.1"/>
    <property type="molecule type" value="Genomic_RNA"/>
</dbReference>
<dbReference type="GO" id="GO:0003968">
    <property type="term" value="F:RNA-directed RNA polymerase activity"/>
    <property type="evidence" value="ECO:0007669"/>
    <property type="project" value="UniProtKB-KW"/>
</dbReference>
<dbReference type="GO" id="GO:0039694">
    <property type="term" value="P:viral RNA genome replication"/>
    <property type="evidence" value="ECO:0007669"/>
    <property type="project" value="InterPro"/>
</dbReference>
<comment type="cofactor">
    <cofactor evidence="1">
        <name>Mg(2+)</name>
        <dbReference type="ChEBI" id="CHEBI:18420"/>
    </cofactor>
</comment>
<dbReference type="InterPro" id="IPR043502">
    <property type="entry name" value="DNA/RNA_pol_sf"/>
</dbReference>
<evidence type="ECO:0000256" key="3">
    <source>
        <dbReference type="ARBA" id="ARBA00004295"/>
    </source>
</evidence>
<evidence type="ECO:0000256" key="53">
    <source>
        <dbReference type="ARBA" id="ARBA00023136"/>
    </source>
</evidence>
<evidence type="ECO:0000256" key="71">
    <source>
        <dbReference type="ARBA" id="ARBA00057183"/>
    </source>
</evidence>
<evidence type="ECO:0000256" key="23">
    <source>
        <dbReference type="ARBA" id="ARBA00022632"/>
    </source>
</evidence>
<comment type="function">
    <text evidence="72">RNA-directed RNA polymerase: Replicates the viral genomic RNA on the surface of intracellular membranes. May form linear arrays of subunits that propagate along a strong head-to-tail interaction called interface-I. Covalently attaches UMP to a tyrosine of VPg, which is used to prime RNA synthesis. The positive stranded RNA genome is first replicated at virus induced membranous vesicles, creating a dsRNA genomic replication form. This dsRNA is then used as template to synthesize positive stranded RNA genomes. ss(+)RNA genomes are either translated, replicated or encapsidated.</text>
</comment>
<dbReference type="Pfam" id="PF01552">
    <property type="entry name" value="Pico_P2B"/>
    <property type="match status" value="1"/>
</dbReference>
<evidence type="ECO:0000256" key="1">
    <source>
        <dbReference type="ARBA" id="ARBA00001946"/>
    </source>
</evidence>
<dbReference type="SUPFAM" id="SSF89043">
    <property type="entry name" value="Soluble domain of poliovirus core protein 3a"/>
    <property type="match status" value="1"/>
</dbReference>
<evidence type="ECO:0000256" key="45">
    <source>
        <dbReference type="ARBA" id="ARBA00022884"/>
    </source>
</evidence>
<dbReference type="EC" id="3.4.22.28" evidence="72"/>
<dbReference type="InterPro" id="IPR029053">
    <property type="entry name" value="Viral_coat"/>
</dbReference>
<evidence type="ECO:0000313" key="77">
    <source>
        <dbReference type="Proteomes" id="UP000108416"/>
    </source>
</evidence>
<comment type="subunit">
    <text evidence="72">Capsid protein VP1: Interacts with capsid protein VP0, and capsid protein VP3 to form heterotrimeric protomers. Five protomers subsequently associate to form pentamers which serve as building blocks for the capsid. Interacts with capsid protein VP2, capsid protein VP3 and capsid protein VP4 following cleavage of capsid protein VP0.</text>
</comment>
<dbReference type="Pfam" id="PF00910">
    <property type="entry name" value="RNA_helicase"/>
    <property type="match status" value="1"/>
</dbReference>
<dbReference type="GO" id="GO:0003723">
    <property type="term" value="F:RNA binding"/>
    <property type="evidence" value="ECO:0007669"/>
    <property type="project" value="UniProtKB-KW"/>
</dbReference>
<comment type="similarity">
    <text evidence="5 72">Belongs to the picornaviruses polyprotein family.</text>
</comment>
<evidence type="ECO:0000256" key="72">
    <source>
        <dbReference type="RuleBase" id="RU364118"/>
    </source>
</evidence>
<dbReference type="EC" id="3.4.22.29" evidence="72"/>
<keyword evidence="50 72" id="KW-1072">Activation of host autophagy by virus</keyword>
<evidence type="ECO:0000256" key="17">
    <source>
        <dbReference type="ARBA" id="ARBA00022553"/>
    </source>
</evidence>
<dbReference type="GO" id="GO:0042025">
    <property type="term" value="C:host cell nucleus"/>
    <property type="evidence" value="ECO:0007669"/>
    <property type="project" value="UniProtKB-SubCell"/>
</dbReference>
<keyword evidence="51 72" id="KW-0406">Ion transport</keyword>
<keyword evidence="36 72" id="KW-0347">Helicase</keyword>
<dbReference type="Gene3D" id="2.40.10.120">
    <property type="match status" value="1"/>
</dbReference>
<dbReference type="PROSITE" id="PS51874">
    <property type="entry name" value="PCV_3C_PRO"/>
    <property type="match status" value="1"/>
</dbReference>
<keyword evidence="45 72" id="KW-0694">RNA-binding</keyword>
<keyword evidence="23 72" id="KW-1090">Inhibition of host innate immune response by virus</keyword>
<comment type="catalytic activity">
    <reaction evidence="72">
        <text>RNA(n) + a ribonucleoside 5'-triphosphate = RNA(n+1) + diphosphate</text>
        <dbReference type="Rhea" id="RHEA:21248"/>
        <dbReference type="Rhea" id="RHEA-COMP:14527"/>
        <dbReference type="Rhea" id="RHEA-COMP:17342"/>
        <dbReference type="ChEBI" id="CHEBI:33019"/>
        <dbReference type="ChEBI" id="CHEBI:61557"/>
        <dbReference type="ChEBI" id="CHEBI:140395"/>
        <dbReference type="EC" id="2.7.7.48"/>
    </reaction>
</comment>
<dbReference type="GO" id="GO:0005198">
    <property type="term" value="F:structural molecule activity"/>
    <property type="evidence" value="ECO:0007669"/>
    <property type="project" value="InterPro"/>
</dbReference>
<evidence type="ECO:0000256" key="32">
    <source>
        <dbReference type="ARBA" id="ARBA00022741"/>
    </source>
</evidence>
<dbReference type="Gene3D" id="4.10.880.10">
    <property type="entry name" value="Poliovirus 3D polymerase Domain 1 (Nucleotidyltransferase)"/>
    <property type="match status" value="2"/>
</dbReference>
<dbReference type="GO" id="GO:0004197">
    <property type="term" value="F:cysteine-type endopeptidase activity"/>
    <property type="evidence" value="ECO:0007669"/>
    <property type="project" value="UniProtKB-EC"/>
</dbReference>
<dbReference type="Pfam" id="PF22663">
    <property type="entry name" value="Rhv_5"/>
    <property type="match status" value="1"/>
</dbReference>
<keyword evidence="27" id="KW-0235">DNA replication</keyword>
<dbReference type="PROSITE" id="PS51218">
    <property type="entry name" value="SF3_HELICASE_2"/>
    <property type="match status" value="1"/>
</dbReference>
<keyword evidence="46 72" id="KW-1164">Virus endocytosis by host</keyword>
<keyword evidence="33" id="KW-0863">Zinc-finger</keyword>
<evidence type="ECO:0000256" key="29">
    <source>
        <dbReference type="ARBA" id="ARBA00022707"/>
    </source>
</evidence>
<dbReference type="InterPro" id="IPR000081">
    <property type="entry name" value="Peptidase_C3"/>
</dbReference>
<dbReference type="GO" id="GO:0039522">
    <property type="term" value="P:symbiont-mediated suppression of host mRNA export from nucleus"/>
    <property type="evidence" value="ECO:0007669"/>
    <property type="project" value="UniProtKB-KW"/>
</dbReference>
<dbReference type="InterPro" id="IPR001676">
    <property type="entry name" value="Picornavirus_capsid"/>
</dbReference>
<dbReference type="InterPro" id="IPR043504">
    <property type="entry name" value="Peptidase_S1_PA_chymotrypsin"/>
</dbReference>
<evidence type="ECO:0000256" key="43">
    <source>
        <dbReference type="ARBA" id="ARBA00022844"/>
    </source>
</evidence>
<evidence type="ECO:0000256" key="33">
    <source>
        <dbReference type="ARBA" id="ARBA00022771"/>
    </source>
</evidence>
<evidence type="ECO:0000256" key="68">
    <source>
        <dbReference type="ARBA" id="ARBA00047631"/>
    </source>
</evidence>
<dbReference type="GO" id="GO:0015267">
    <property type="term" value="F:channel activity"/>
    <property type="evidence" value="ECO:0007669"/>
    <property type="project" value="UniProtKB-KW"/>
</dbReference>
<evidence type="ECO:0000256" key="25">
    <source>
        <dbReference type="ARBA" id="ARBA00022679"/>
    </source>
</evidence>
<evidence type="ECO:0000256" key="36">
    <source>
        <dbReference type="ARBA" id="ARBA00022806"/>
    </source>
</evidence>
<comment type="subunit">
    <text evidence="10">Interacts with protein 3CD.</text>
</comment>
<dbReference type="InterPro" id="IPR043128">
    <property type="entry name" value="Rev_trsase/Diguanyl_cyclase"/>
</dbReference>
<evidence type="ECO:0000256" key="42">
    <source>
        <dbReference type="ARBA" id="ARBA00022842"/>
    </source>
</evidence>
<evidence type="ECO:0000256" key="39">
    <source>
        <dbReference type="ARBA" id="ARBA00022813"/>
    </source>
</evidence>
<keyword evidence="26 72" id="KW-0548">Nucleotidyltransferase</keyword>
<keyword evidence="54 72" id="KW-1099">Inhibition of host mRNA nuclear export by virus</keyword>
<evidence type="ECO:0000256" key="18">
    <source>
        <dbReference type="ARBA" id="ARBA00022557"/>
    </source>
</evidence>
<keyword evidence="18 72" id="KW-1192">Host mRNA suppression by virus</keyword>
<comment type="function">
    <text evidence="72">Protein 3CD: Involved in the viral replication complex and viral polypeptide maturation. It exhibits protease activity with a specificity and catalytic efficiency that is different from protease 3C. Protein 3CD lacks polymerase activity. Protein 3CD binds to the 5'UTR of the viral genome.</text>
</comment>
<evidence type="ECO:0000259" key="73">
    <source>
        <dbReference type="PROSITE" id="PS50507"/>
    </source>
</evidence>
<evidence type="ECO:0000256" key="41">
    <source>
        <dbReference type="ARBA" id="ARBA00022840"/>
    </source>
</evidence>
<dbReference type="InterPro" id="IPR003138">
    <property type="entry name" value="Pico_P1A"/>
</dbReference>
<evidence type="ECO:0000256" key="16">
    <source>
        <dbReference type="ARBA" id="ARBA00022520"/>
    </source>
</evidence>
<keyword evidence="28 72" id="KW-1143">T=pseudo3 icosahedral capsid protein</keyword>
<evidence type="ECO:0000256" key="31">
    <source>
        <dbReference type="ARBA" id="ARBA00022737"/>
    </source>
</evidence>
<feature type="domain" description="Peptidase C3" evidence="75">
    <location>
        <begin position="1512"/>
        <end position="1690"/>
    </location>
</feature>
<dbReference type="Gene3D" id="2.60.120.20">
    <property type="match status" value="3"/>
</dbReference>
<keyword evidence="21 72" id="KW-0945">Host-virus interaction</keyword>
<keyword evidence="30" id="KW-0479">Metal-binding</keyword>
<comment type="catalytic activity">
    <reaction evidence="72">
        <text>Selective cleavage of Gln-|-Gly bond in the poliovirus polyprotein. In other picornavirus reactions Glu may be substituted for Gln, and Ser or Thr for Gly.</text>
        <dbReference type="EC" id="3.4.22.28"/>
    </reaction>
</comment>
<evidence type="ECO:0000256" key="48">
    <source>
        <dbReference type="ARBA" id="ARBA00022995"/>
    </source>
</evidence>
<evidence type="ECO:0000256" key="52">
    <source>
        <dbReference type="ARBA" id="ARBA00023090"/>
    </source>
</evidence>
<comment type="subunit">
    <text evidence="8">Interacts with Viral protein genome-linked and with protein 3CD.</text>
</comment>
<comment type="function">
    <text evidence="69">Plays an essential role in the virus replication cycle by acting as a viroporin. Creates a pore in the host endoplasmic reticulum and as a consequence releases Ca2+ in the cytoplasm of infected cell. In turn, high levels of cytoplasmic calcium may trigger membrane trafficking and transport of viral ER-associated proteins to viroplasms, sites of viral genome replication.</text>
</comment>
<dbReference type="Pfam" id="PF00680">
    <property type="entry name" value="RdRP_1"/>
    <property type="match status" value="1"/>
</dbReference>
<dbReference type="SUPFAM" id="SSF52540">
    <property type="entry name" value="P-loop containing nucleoside triphosphate hydrolases"/>
    <property type="match status" value="1"/>
</dbReference>
<dbReference type="GO" id="GO:0039618">
    <property type="term" value="C:T=pseudo3 icosahedral viral capsid"/>
    <property type="evidence" value="ECO:0007669"/>
    <property type="project" value="UniProtKB-KW"/>
</dbReference>
<evidence type="ECO:0000256" key="37">
    <source>
        <dbReference type="ARBA" id="ARBA00022807"/>
    </source>
</evidence>
<evidence type="ECO:0000256" key="49">
    <source>
        <dbReference type="ARBA" id="ARBA00023039"/>
    </source>
</evidence>
<feature type="domain" description="RdRp catalytic" evidence="73">
    <location>
        <begin position="1922"/>
        <end position="2035"/>
    </location>
</feature>
<dbReference type="GO" id="GO:0019062">
    <property type="term" value="P:virion attachment to host cell"/>
    <property type="evidence" value="ECO:0007669"/>
    <property type="project" value="UniProtKB-KW"/>
</dbReference>
<keyword evidence="48 72" id="KW-1190">Host gene expression shutoff by virus</keyword>
<dbReference type="Pfam" id="PF00073">
    <property type="entry name" value="Rhv"/>
    <property type="match status" value="2"/>
</dbReference>
<evidence type="ECO:0000256" key="4">
    <source>
        <dbReference type="ARBA" id="ARBA00004328"/>
    </source>
</evidence>
<evidence type="ECO:0000256" key="55">
    <source>
        <dbReference type="ARBA" id="ARBA00023200"/>
    </source>
</evidence>
<evidence type="ECO:0000256" key="63">
    <source>
        <dbReference type="ARBA" id="ARBA00045482"/>
    </source>
</evidence>
<dbReference type="Gene3D" id="3.30.70.270">
    <property type="match status" value="1"/>
</dbReference>
<comment type="subunit">
    <text evidence="6">Interacts with RNA-directed RNA polymerase.</text>
</comment>
<dbReference type="InterPro" id="IPR002527">
    <property type="entry name" value="Pico_P2B"/>
</dbReference>
<comment type="function">
    <text evidence="64">Forms an icosahedral capsid of pseudo T=3 symmetry with capsid proteins VP2 and VP3. The capsid is 300 Angstroms in diameter, composed of 60 copies of each capsid protein and enclosing the viral positive strand RNA genome. Capsid protein VP1 mainly forms the vertices of the capsid. Capsid protein VP1 interacts with host cell receptor to provide virion attachment to target host cells. This attachment induces virion internalization. Tyrosine kinases are probably involved in the entry process. After binding to its receptor, the capsid undergoes conformational changes. Capsid protein VP1 N-terminus (that contains an amphipathic alpha-helix) and capsid protein VP4 are externalized. Together, they shape a pore in the host membrane through which viral genome is translocated to host cell cytoplasm.</text>
</comment>
<dbReference type="Pfam" id="PF08727">
    <property type="entry name" value="P3A"/>
    <property type="match status" value="1"/>
</dbReference>
<evidence type="ECO:0000259" key="75">
    <source>
        <dbReference type="PROSITE" id="PS51874"/>
    </source>
</evidence>
<dbReference type="InterPro" id="IPR033703">
    <property type="entry name" value="Rhv-like"/>
</dbReference>
<dbReference type="GO" id="GO:0003724">
    <property type="term" value="F:RNA helicase activity"/>
    <property type="evidence" value="ECO:0007669"/>
    <property type="project" value="InterPro"/>
</dbReference>
<evidence type="ECO:0000256" key="56">
    <source>
        <dbReference type="ARBA" id="ARBA00023247"/>
    </source>
</evidence>
<keyword evidence="39" id="KW-0068">Autocatalytic cleavage</keyword>
<evidence type="ECO:0000256" key="51">
    <source>
        <dbReference type="ARBA" id="ARBA00023065"/>
    </source>
</evidence>
<dbReference type="Pfam" id="PF00548">
    <property type="entry name" value="Peptidase_C3"/>
    <property type="match status" value="1"/>
</dbReference>
<dbReference type="EC" id="3.6.1.15" evidence="72"/>
<evidence type="ECO:0000256" key="8">
    <source>
        <dbReference type="ARBA" id="ARBA00011236"/>
    </source>
</evidence>
<keyword evidence="53 72" id="KW-0472">Membrane</keyword>
<sequence>MGAQVSRQNVGTHSTQNAVSGGSSLNYFNINYFKDAASSGASRLDFSQDPSKFTDPVKDVLTKGIPTLQSPTVEACGYSDRIIQITRGDTTITSQDIANAVVAYGVWPTYLNSKDATAIDKPTQPDTSTNRFYTLESREWRSDSKGWWWKLPDALKDMGVFGENMFYHSLGRAGYMIHVQCNASKFHSGTLLVVAIPEHQLSYLGTGNVTVGYRHTHPGENGREIAEVANRNERQPSYDSWLNCNGTLLGNALIFPHQFINLRTNNAATLILPYVNATPMDFMLRHNNWSLLIVPISQLRGDTNSIPITISISPMAAEFSGARNRSARIEGLPVMLTPGSGQFLTTDDMQSPSVLPYFHPTQEIFIPGEVKNLVELCQVDTMVPLNNINASRNRIDMYALPLTRQPQSAVKLFTIPIDIASPPLNTTLLGEIASYYTHWTGSIRLSFMFCGSANSSLKLLIAYTPPGAPEPTKRKEAMLGTHIVWDVGLQSTCSLIIPWVSASHFRNTTPDTYSKAGFVTCWYQTNFVTAPDAPTTADIICLVSACKDFCLRMARDTDQHTQVGAITQNPIEQFTEAVLNEVLVVPNTQASNGSIANSAPALDAAETGHTSSVQPEDLIETRYVITDQTRHETSLESFLGRAGCIKIIALELDHDNYDESFRTWGINIQEMSQIRRKFEMFTYVRFDSEITIVPCIAAIKGDLGHIVLQYMYVPPGAPLPDKRMHDAWQTSTNASVFWQVGQTYPRFTIPFSSIASAYYMFYDGYDSDGLDAIYGIPVTNHMGTICVRMVTDKQKIKTKIDSRIYLKAKHIKAWCPRPPRAVTYNHIYNPNYVREGVTPETKVKYRAEVTTIGPSEMFVHTTNLMYRNYHLTPEQELDSAIQVVYTADLVIHRTNDKGDDYIPDCNCTDCCYYCAHKNRYIPVKVRYYNYYTIQESEYYPKHIQYDILLGEGPSEPGDCGGKLLCKHGVIGMVTAGGDNHVAFIDLRKYRITEAEEQGITDYVKSLGDAFGVGFVEQIKEQVSNINPLNKISAKVIKWLIRVISALVIAVRSQGDLATLSATLVLLGCSDSPWRFLKQKVCQWLDLRYVHKESDGWIKKFTEMCNAARGLEWIGCKISKFIDWLKSMLPQAQNKIKFLQFTKQLQLKEKQIDGLPYATIKQQEEYLQEMEEMLDISNKLLPLYPRENKMIKDLLKQAKNMTVASKRIEPVAVMFHGDPGSGKSICTNILARMITNPSDIYSLPPDPKYFDGYHQQTVVIMDDVMQNPNGEDMSTFCQMVSSVNYVVPMADLPDKGTLFSSDYVFCSTNQHILTPPTISTLPALNRRLFLDLTIKVNPKYLESGKLNLDCALKACDQEQKIGNARCCPLICGKAVSFVNRNNNEELSLSRVYNQIVHEHNRRLNVSKHMEAIFQGPINMQSPPPPAIVDLLRSTRNEEVINYCKNQNWIIPADVSVERELNLVNLSISILANIISIVGIIYIIYKLFISLQGPYSGLPSKKKTIPEKRIVVQGPTTEFGLSLIKHNTCVVETDNGKFTGLGIFDNVLVIPTHADPGKSVNIDGVEVKVVDSYDLFNKEGVKLEITVILLSRNEKFRDIRKYIPNSEDDYTNCNLALVANQEVPQILEVGDVVSYGNILLSGNNTARMLKYDYPTKSGFCGGVLYKVGQVIGIHVGGNGRQGFSAMLLKRYFNQQQGQIIIKKPVKEVDYPSIHTPTKTKLQPSIFHDVFPGVKEPAVLSEKDPRLQVDLNTSLFSKYAGNKQMEVNEYMKVAASHYASQLETLDIPNQQMSIEDCVYGTDNLEALDLNTSAGFPYVALGIKKKDIINKSTRDTSKIKNCLDTYGVDLPMITYLKDELRAPEKVKMGKTRVIEASSLNDTVHMRMLFGNLFKAFHANPGIITGCAVGCDPEVFWSKIPPMLGDGSVMAFDYTNYDGSLHPVWFKMLEVVLDRLGFPGCAIRKLSHSAHIYKGTYYEVDGGMPSGCAGTSIFNSMINNIIIRTIILHGYKNIDLDQLRILTYGDDIIFTYPDKLDMSYLAQIGEQYGLKMTPADKSDTFKDLDLSTATFLKRGFKPDTHHPFLIHPTYPIQDIYESIRWTKNPRCLQEHVLSLAHLCWHNGPEQYADFIGKIRSIPIGRSLYLPSYDVLLYEWYEKF</sequence>
<evidence type="ECO:0000256" key="61">
    <source>
        <dbReference type="ARBA" id="ARBA00023303"/>
    </source>
</evidence>
<comment type="subunit">
    <text evidence="9">Interacts with capsid protein VP1 and capsid protein VP3 to form heterotrimeric protomers.</text>
</comment>
<dbReference type="GO" id="GO:0044162">
    <property type="term" value="C:host cell cytoplasmic vesicle membrane"/>
    <property type="evidence" value="ECO:0007669"/>
    <property type="project" value="UniProtKB-SubCell"/>
</dbReference>
<keyword evidence="38 72" id="KW-1193">Eukaryotic host translation shutoff by virus</keyword>
<evidence type="ECO:0000256" key="38">
    <source>
        <dbReference type="ARBA" id="ARBA00022809"/>
    </source>
</evidence>
<dbReference type="InterPro" id="IPR044067">
    <property type="entry name" value="PCV_3C_PRO"/>
</dbReference>
<evidence type="ECO:0000256" key="7">
    <source>
        <dbReference type="ARBA" id="ARBA00011188"/>
    </source>
</evidence>
<evidence type="ECO:0000256" key="15">
    <source>
        <dbReference type="ARBA" id="ARBA00022488"/>
    </source>
</evidence>
<evidence type="ECO:0000256" key="22">
    <source>
        <dbReference type="ARBA" id="ARBA00022595"/>
    </source>
</evidence>
<keyword evidence="35 72" id="KW-1161">Viral attachment to host cell</keyword>
<keyword evidence="59 72" id="KW-0449">Lipoprotein</keyword>
<dbReference type="Gene3D" id="2.40.10.10">
    <property type="entry name" value="Trypsin-like serine proteases"/>
    <property type="match status" value="2"/>
</dbReference>